<comment type="caution">
    <text evidence="8">The sequence shown here is derived from an EMBL/GenBank/DDBJ whole genome shotgun (WGS) entry which is preliminary data.</text>
</comment>
<keyword evidence="9" id="KW-1185">Reference proteome</keyword>
<feature type="domain" description="HTH luxR-type" evidence="6">
    <location>
        <begin position="152"/>
        <end position="217"/>
    </location>
</feature>
<dbReference type="InterPro" id="IPR000792">
    <property type="entry name" value="Tscrpt_reg_LuxR_C"/>
</dbReference>
<accession>A0ABP4XEU8</accession>
<evidence type="ECO:0000259" key="6">
    <source>
        <dbReference type="PROSITE" id="PS50043"/>
    </source>
</evidence>
<evidence type="ECO:0000313" key="9">
    <source>
        <dbReference type="Proteomes" id="UP001500851"/>
    </source>
</evidence>
<dbReference type="InterPro" id="IPR001789">
    <property type="entry name" value="Sig_transdc_resp-reg_receiver"/>
</dbReference>
<dbReference type="PANTHER" id="PTHR43214">
    <property type="entry name" value="TWO-COMPONENT RESPONSE REGULATOR"/>
    <property type="match status" value="1"/>
</dbReference>
<evidence type="ECO:0000256" key="4">
    <source>
        <dbReference type="ARBA" id="ARBA00023163"/>
    </source>
</evidence>
<dbReference type="PRINTS" id="PR00038">
    <property type="entry name" value="HTHLUXR"/>
</dbReference>
<dbReference type="CDD" id="cd06170">
    <property type="entry name" value="LuxR_C_like"/>
    <property type="match status" value="1"/>
</dbReference>
<dbReference type="RefSeq" id="WP_344028783.1">
    <property type="nucleotide sequence ID" value="NZ_BAAAOB010000001.1"/>
</dbReference>
<keyword evidence="1 5" id="KW-0597">Phosphoprotein</keyword>
<organism evidence="8 9">
    <name type="scientific">Leucobacter iarius</name>
    <dbReference type="NCBI Taxonomy" id="333963"/>
    <lineage>
        <taxon>Bacteria</taxon>
        <taxon>Bacillati</taxon>
        <taxon>Actinomycetota</taxon>
        <taxon>Actinomycetes</taxon>
        <taxon>Micrococcales</taxon>
        <taxon>Microbacteriaceae</taxon>
        <taxon>Leucobacter</taxon>
    </lineage>
</organism>
<sequence>MTAPIRILIVDDDALAAAGVAAILGTTADLEVVGTCADGDQIADALHELRPDVVLCDVRMPRVDGITAVQRFATAPNAPRFLMMTAFDDDGIVLRALDAGAVGFVFKGEDPLRILESVRSAAAGEAPFSPRAAIEIAHWVRAERTSEKRQDAVLKMHRLTDREREFAVAVAGGASDAEIAEQCFVAETTVKSALKTVREKWGARNRTDIGVIVARSGLE</sequence>
<feature type="domain" description="Response regulatory" evidence="7">
    <location>
        <begin position="6"/>
        <end position="122"/>
    </location>
</feature>
<dbReference type="Pfam" id="PF00196">
    <property type="entry name" value="GerE"/>
    <property type="match status" value="1"/>
</dbReference>
<proteinExistence type="predicted"/>
<evidence type="ECO:0000256" key="2">
    <source>
        <dbReference type="ARBA" id="ARBA00023015"/>
    </source>
</evidence>
<dbReference type="PROSITE" id="PS50043">
    <property type="entry name" value="HTH_LUXR_2"/>
    <property type="match status" value="1"/>
</dbReference>
<dbReference type="CDD" id="cd17535">
    <property type="entry name" value="REC_NarL-like"/>
    <property type="match status" value="1"/>
</dbReference>
<evidence type="ECO:0000256" key="3">
    <source>
        <dbReference type="ARBA" id="ARBA00023125"/>
    </source>
</evidence>
<evidence type="ECO:0000256" key="1">
    <source>
        <dbReference type="ARBA" id="ARBA00022553"/>
    </source>
</evidence>
<keyword evidence="3" id="KW-0238">DNA-binding</keyword>
<dbReference type="EMBL" id="BAAAOB010000001">
    <property type="protein sequence ID" value="GAA1778813.1"/>
    <property type="molecule type" value="Genomic_DNA"/>
</dbReference>
<feature type="modified residue" description="4-aspartylphosphate" evidence="5">
    <location>
        <position position="57"/>
    </location>
</feature>
<gene>
    <name evidence="8" type="ORF">GCM10009768_04640</name>
</gene>
<keyword evidence="4" id="KW-0804">Transcription</keyword>
<dbReference type="SUPFAM" id="SSF52172">
    <property type="entry name" value="CheY-like"/>
    <property type="match status" value="1"/>
</dbReference>
<dbReference type="Gene3D" id="3.40.50.2300">
    <property type="match status" value="1"/>
</dbReference>
<dbReference type="Pfam" id="PF00072">
    <property type="entry name" value="Response_reg"/>
    <property type="match status" value="1"/>
</dbReference>
<dbReference type="InterPro" id="IPR011006">
    <property type="entry name" value="CheY-like_superfamily"/>
</dbReference>
<dbReference type="SMART" id="SM00448">
    <property type="entry name" value="REC"/>
    <property type="match status" value="1"/>
</dbReference>
<evidence type="ECO:0000313" key="8">
    <source>
        <dbReference type="EMBL" id="GAA1778813.1"/>
    </source>
</evidence>
<keyword evidence="2" id="KW-0805">Transcription regulation</keyword>
<name>A0ABP4XEU8_9MICO</name>
<dbReference type="Proteomes" id="UP001500851">
    <property type="component" value="Unassembled WGS sequence"/>
</dbReference>
<evidence type="ECO:0000256" key="5">
    <source>
        <dbReference type="PROSITE-ProRule" id="PRU00169"/>
    </source>
</evidence>
<dbReference type="PROSITE" id="PS50110">
    <property type="entry name" value="RESPONSE_REGULATORY"/>
    <property type="match status" value="1"/>
</dbReference>
<dbReference type="SMART" id="SM00421">
    <property type="entry name" value="HTH_LUXR"/>
    <property type="match status" value="1"/>
</dbReference>
<evidence type="ECO:0000259" key="7">
    <source>
        <dbReference type="PROSITE" id="PS50110"/>
    </source>
</evidence>
<dbReference type="InterPro" id="IPR058245">
    <property type="entry name" value="NreC/VraR/RcsB-like_REC"/>
</dbReference>
<dbReference type="PANTHER" id="PTHR43214:SF24">
    <property type="entry name" value="TRANSCRIPTIONAL REGULATORY PROTEIN NARL-RELATED"/>
    <property type="match status" value="1"/>
</dbReference>
<reference evidence="9" key="1">
    <citation type="journal article" date="2019" name="Int. J. Syst. Evol. Microbiol.">
        <title>The Global Catalogue of Microorganisms (GCM) 10K type strain sequencing project: providing services to taxonomists for standard genome sequencing and annotation.</title>
        <authorList>
            <consortium name="The Broad Institute Genomics Platform"/>
            <consortium name="The Broad Institute Genome Sequencing Center for Infectious Disease"/>
            <person name="Wu L."/>
            <person name="Ma J."/>
        </authorList>
    </citation>
    <scope>NUCLEOTIDE SEQUENCE [LARGE SCALE GENOMIC DNA]</scope>
    <source>
        <strain evidence="9">JCM 14736</strain>
    </source>
</reference>
<dbReference type="InterPro" id="IPR039420">
    <property type="entry name" value="WalR-like"/>
</dbReference>
<protein>
    <submittedName>
        <fullName evidence="8">Response regulator transcription factor</fullName>
    </submittedName>
</protein>